<protein>
    <submittedName>
        <fullName evidence="1">Uncharacterized protein</fullName>
    </submittedName>
</protein>
<organism evidence="1 2">
    <name type="scientific">Candidatus Nomurabacteria bacterium GW2011_GWB1_47_6</name>
    <dbReference type="NCBI Taxonomy" id="1618749"/>
    <lineage>
        <taxon>Bacteria</taxon>
        <taxon>Candidatus Nomuraibacteriota</taxon>
    </lineage>
</organism>
<evidence type="ECO:0000313" key="1">
    <source>
        <dbReference type="EMBL" id="KKU75237.1"/>
    </source>
</evidence>
<feature type="non-terminal residue" evidence="1">
    <location>
        <position position="1"/>
    </location>
</feature>
<gene>
    <name evidence="1" type="ORF">UY01_C0019G0008</name>
</gene>
<comment type="caution">
    <text evidence="1">The sequence shown here is derived from an EMBL/GenBank/DDBJ whole genome shotgun (WGS) entry which is preliminary data.</text>
</comment>
<proteinExistence type="predicted"/>
<reference evidence="1 2" key="1">
    <citation type="journal article" date="2015" name="Nature">
        <title>rRNA introns, odd ribosomes, and small enigmatic genomes across a large radiation of phyla.</title>
        <authorList>
            <person name="Brown C.T."/>
            <person name="Hug L.A."/>
            <person name="Thomas B.C."/>
            <person name="Sharon I."/>
            <person name="Castelle C.J."/>
            <person name="Singh A."/>
            <person name="Wilkins M.J."/>
            <person name="Williams K.H."/>
            <person name="Banfield J.F."/>
        </authorList>
    </citation>
    <scope>NUCLEOTIDE SEQUENCE [LARGE SCALE GENOMIC DNA]</scope>
</reference>
<evidence type="ECO:0000313" key="2">
    <source>
        <dbReference type="Proteomes" id="UP000034879"/>
    </source>
</evidence>
<sequence>WLTTQLKYTLPSSPSFMTTVNNLPDLSQQAIQVEDKIDTKENTLIQLRLIKTQLDVLPPAPAAGSEDEGTLLSLWAQRKSIAAEISSDITLGTARSERDTALALAKKNGILDQLIIKCGEERAAKGWEAQGGAQSKLASPSATEQTYFCDWPIAGGYSHKMFVNPAEPTYPQIPLVNAQNIAVGTASVNITMSCGTIFNANMLDYKGDLPSF</sequence>
<dbReference type="Proteomes" id="UP000034879">
    <property type="component" value="Unassembled WGS sequence"/>
</dbReference>
<dbReference type="EMBL" id="LCOJ01000019">
    <property type="protein sequence ID" value="KKU75237.1"/>
    <property type="molecule type" value="Genomic_DNA"/>
</dbReference>
<name>A0A0G1T0I7_9BACT</name>
<accession>A0A0G1T0I7</accession>
<dbReference type="AlphaFoldDB" id="A0A0G1T0I7"/>